<sequence length="255" mass="28236">MLKSTGASDAEGFAPSIETMNLGPETSPYCLIMRQQPIRSRMGSVSDRVDRRPIDPPPILQLGFRVPGAHGQADTIDTTALTMPQLFMYVCVLDEGGEQEIYRTKNGKNAILSGSLVSSINYLRDVDDDYSDRRGAFFVFPDLSIRLEGVYRLKFHLYELLDLTVVFRGAIVSNSFTVYSPKRFPGMTESTALSKSFANQGLKIRIRTDLGTRKRYHRRKHVQVLAPNKARQSVAGISASPYDGSGYSGCGLRAA</sequence>
<reference evidence="6" key="1">
    <citation type="submission" date="2022-07" db="EMBL/GenBank/DDBJ databases">
        <title>Phylogenomic reconstructions and comparative analyses of Kickxellomycotina fungi.</title>
        <authorList>
            <person name="Reynolds N.K."/>
            <person name="Stajich J.E."/>
            <person name="Barry K."/>
            <person name="Grigoriev I.V."/>
            <person name="Crous P."/>
            <person name="Smith M.E."/>
        </authorList>
    </citation>
    <scope>NUCLEOTIDE SEQUENCE</scope>
    <source>
        <strain evidence="6">RSA 861</strain>
    </source>
</reference>
<evidence type="ECO:0000256" key="2">
    <source>
        <dbReference type="ARBA" id="ARBA00023015"/>
    </source>
</evidence>
<evidence type="ECO:0000256" key="3">
    <source>
        <dbReference type="ARBA" id="ARBA00023163"/>
    </source>
</evidence>
<name>A0A9W7ZUE2_9FUNG</name>
<dbReference type="GO" id="GO:0005634">
    <property type="term" value="C:nucleus"/>
    <property type="evidence" value="ECO:0007669"/>
    <property type="project" value="UniProtKB-SubCell"/>
</dbReference>
<dbReference type="InterPro" id="IPR037525">
    <property type="entry name" value="Velvet_dom"/>
</dbReference>
<dbReference type="PROSITE" id="PS51821">
    <property type="entry name" value="VELVET"/>
    <property type="match status" value="1"/>
</dbReference>
<dbReference type="Proteomes" id="UP001150569">
    <property type="component" value="Unassembled WGS sequence"/>
</dbReference>
<gene>
    <name evidence="6" type="ORF">IWQ60_008145</name>
</gene>
<dbReference type="InterPro" id="IPR021740">
    <property type="entry name" value="Velvet"/>
</dbReference>
<dbReference type="EMBL" id="JANBPT010000589">
    <property type="protein sequence ID" value="KAJ1916334.1"/>
    <property type="molecule type" value="Genomic_DNA"/>
</dbReference>
<dbReference type="AlphaFoldDB" id="A0A9W7ZUE2"/>
<evidence type="ECO:0000256" key="1">
    <source>
        <dbReference type="ARBA" id="ARBA00004123"/>
    </source>
</evidence>
<keyword evidence="2" id="KW-0805">Transcription regulation</keyword>
<dbReference type="OrthoDB" id="5599552at2759"/>
<feature type="domain" description="Velvet" evidence="5">
    <location>
        <begin position="23"/>
        <end position="207"/>
    </location>
</feature>
<comment type="subcellular location">
    <subcellularLocation>
        <location evidence="1">Nucleus</location>
    </subcellularLocation>
</comment>
<dbReference type="PANTHER" id="PTHR33572:SF18">
    <property type="entry name" value="SPORE DEVELOPMENT REGULATOR VOSA"/>
    <property type="match status" value="1"/>
</dbReference>
<proteinExistence type="predicted"/>
<dbReference type="Pfam" id="PF11754">
    <property type="entry name" value="Velvet"/>
    <property type="match status" value="2"/>
</dbReference>
<keyword evidence="7" id="KW-1185">Reference proteome</keyword>
<comment type="caution">
    <text evidence="6">The sequence shown here is derived from an EMBL/GenBank/DDBJ whole genome shotgun (WGS) entry which is preliminary data.</text>
</comment>
<organism evidence="6 7">
    <name type="scientific">Tieghemiomyces parasiticus</name>
    <dbReference type="NCBI Taxonomy" id="78921"/>
    <lineage>
        <taxon>Eukaryota</taxon>
        <taxon>Fungi</taxon>
        <taxon>Fungi incertae sedis</taxon>
        <taxon>Zoopagomycota</taxon>
        <taxon>Kickxellomycotina</taxon>
        <taxon>Dimargaritomycetes</taxon>
        <taxon>Dimargaritales</taxon>
        <taxon>Dimargaritaceae</taxon>
        <taxon>Tieghemiomyces</taxon>
    </lineage>
</organism>
<keyword evidence="4" id="KW-0539">Nucleus</keyword>
<protein>
    <recommendedName>
        <fullName evidence="5">Velvet domain-containing protein</fullName>
    </recommendedName>
</protein>
<accession>A0A9W7ZUE2</accession>
<keyword evidence="3" id="KW-0804">Transcription</keyword>
<evidence type="ECO:0000256" key="4">
    <source>
        <dbReference type="ARBA" id="ARBA00023242"/>
    </source>
</evidence>
<dbReference type="InterPro" id="IPR038491">
    <property type="entry name" value="Velvet_dom_sf"/>
</dbReference>
<evidence type="ECO:0000259" key="5">
    <source>
        <dbReference type="PROSITE" id="PS51821"/>
    </source>
</evidence>
<evidence type="ECO:0000313" key="6">
    <source>
        <dbReference type="EMBL" id="KAJ1916334.1"/>
    </source>
</evidence>
<dbReference type="Gene3D" id="2.60.40.3960">
    <property type="entry name" value="Velvet domain"/>
    <property type="match status" value="1"/>
</dbReference>
<evidence type="ECO:0000313" key="7">
    <source>
        <dbReference type="Proteomes" id="UP001150569"/>
    </source>
</evidence>
<dbReference type="PANTHER" id="PTHR33572">
    <property type="entry name" value="SPORE DEVELOPMENT REGULATOR VOSA"/>
    <property type="match status" value="1"/>
</dbReference>